<feature type="coiled-coil region" evidence="14">
    <location>
        <begin position="56"/>
        <end position="83"/>
    </location>
</feature>
<keyword evidence="5" id="KW-0963">Cytoplasm</keyword>
<dbReference type="PANTHER" id="PTHR32017">
    <property type="entry name" value="SPINDLE AND KINETOCHORE-ASSOCIATED PROTEIN 2"/>
    <property type="match status" value="1"/>
</dbReference>
<evidence type="ECO:0000256" key="1">
    <source>
        <dbReference type="ARBA" id="ARBA00004186"/>
    </source>
</evidence>
<keyword evidence="9" id="KW-0995">Kinetochore</keyword>
<keyword evidence="10" id="KW-0206">Cytoskeleton</keyword>
<reference evidence="16 17" key="1">
    <citation type="submission" date="2019-12" db="EMBL/GenBank/DDBJ databases">
        <authorList>
            <person name="Alioto T."/>
            <person name="Alioto T."/>
            <person name="Gomez Garrido J."/>
        </authorList>
    </citation>
    <scope>NUCLEOTIDE SEQUENCE [LARGE SCALE GENOMIC DNA]</scope>
</reference>
<evidence type="ECO:0000256" key="14">
    <source>
        <dbReference type="SAM" id="Coils"/>
    </source>
</evidence>
<dbReference type="InterPro" id="IPR026762">
    <property type="entry name" value="Ska2"/>
</dbReference>
<dbReference type="GO" id="GO:0000278">
    <property type="term" value="P:mitotic cell cycle"/>
    <property type="evidence" value="ECO:0007669"/>
    <property type="project" value="TreeGrafter"/>
</dbReference>
<name>A0A8S0T7Q9_OLEEU</name>
<dbReference type="Pfam" id="PF16740">
    <property type="entry name" value="SKA2"/>
    <property type="match status" value="2"/>
</dbReference>
<dbReference type="Gramene" id="OE9A093390T2">
    <property type="protein sequence ID" value="OE9A093390C2"/>
    <property type="gene ID" value="OE9A093390"/>
</dbReference>
<dbReference type="GO" id="GO:0005876">
    <property type="term" value="C:spindle microtubule"/>
    <property type="evidence" value="ECO:0007669"/>
    <property type="project" value="InterPro"/>
</dbReference>
<dbReference type="GO" id="GO:0051301">
    <property type="term" value="P:cell division"/>
    <property type="evidence" value="ECO:0007669"/>
    <property type="project" value="UniProtKB-KW"/>
</dbReference>
<evidence type="ECO:0000259" key="15">
    <source>
        <dbReference type="Pfam" id="PF16740"/>
    </source>
</evidence>
<dbReference type="InterPro" id="IPR042091">
    <property type="entry name" value="Ska2_N"/>
</dbReference>
<organism evidence="16 17">
    <name type="scientific">Olea europaea subsp. europaea</name>
    <dbReference type="NCBI Taxonomy" id="158383"/>
    <lineage>
        <taxon>Eukaryota</taxon>
        <taxon>Viridiplantae</taxon>
        <taxon>Streptophyta</taxon>
        <taxon>Embryophyta</taxon>
        <taxon>Tracheophyta</taxon>
        <taxon>Spermatophyta</taxon>
        <taxon>Magnoliopsida</taxon>
        <taxon>eudicotyledons</taxon>
        <taxon>Gunneridae</taxon>
        <taxon>Pentapetalae</taxon>
        <taxon>asterids</taxon>
        <taxon>lamiids</taxon>
        <taxon>Lamiales</taxon>
        <taxon>Oleaceae</taxon>
        <taxon>Oleeae</taxon>
        <taxon>Olea</taxon>
    </lineage>
</organism>
<dbReference type="EMBL" id="CACTIH010005681">
    <property type="protein sequence ID" value="CAA3000249.1"/>
    <property type="molecule type" value="Genomic_DNA"/>
</dbReference>
<keyword evidence="11" id="KW-0131">Cell cycle</keyword>
<evidence type="ECO:0000256" key="4">
    <source>
        <dbReference type="ARBA" id="ARBA00022454"/>
    </source>
</evidence>
<gene>
    <name evidence="16" type="ORF">OLEA9_A093390</name>
</gene>
<evidence type="ECO:0000256" key="7">
    <source>
        <dbReference type="ARBA" id="ARBA00022701"/>
    </source>
</evidence>
<evidence type="ECO:0000313" key="17">
    <source>
        <dbReference type="Proteomes" id="UP000594638"/>
    </source>
</evidence>
<dbReference type="OrthoDB" id="193920at2759"/>
<keyword evidence="17" id="KW-1185">Reference proteome</keyword>
<keyword evidence="12" id="KW-0137">Centromere</keyword>
<evidence type="ECO:0000256" key="5">
    <source>
        <dbReference type="ARBA" id="ARBA00022490"/>
    </source>
</evidence>
<evidence type="ECO:0000256" key="9">
    <source>
        <dbReference type="ARBA" id="ARBA00022838"/>
    </source>
</evidence>
<keyword evidence="6" id="KW-0132">Cell division</keyword>
<evidence type="ECO:0000256" key="13">
    <source>
        <dbReference type="ARBA" id="ARBA00029651"/>
    </source>
</evidence>
<evidence type="ECO:0000256" key="10">
    <source>
        <dbReference type="ARBA" id="ARBA00023212"/>
    </source>
</evidence>
<comment type="subcellular location">
    <subcellularLocation>
        <location evidence="2">Chromosome</location>
        <location evidence="2">Centromere</location>
        <location evidence="2">Kinetochore</location>
    </subcellularLocation>
    <subcellularLocation>
        <location evidence="1">Cytoplasm</location>
        <location evidence="1">Cytoskeleton</location>
        <location evidence="1">Spindle</location>
    </subcellularLocation>
</comment>
<keyword evidence="8" id="KW-0498">Mitosis</keyword>
<dbReference type="Gene3D" id="6.10.250.1380">
    <property type="match status" value="2"/>
</dbReference>
<feature type="domain" description="Ska2 N-terminal" evidence="15">
    <location>
        <begin position="11"/>
        <end position="119"/>
    </location>
</feature>
<evidence type="ECO:0000256" key="11">
    <source>
        <dbReference type="ARBA" id="ARBA00023306"/>
    </source>
</evidence>
<dbReference type="GO" id="GO:0007059">
    <property type="term" value="P:chromosome segregation"/>
    <property type="evidence" value="ECO:0007669"/>
    <property type="project" value="InterPro"/>
</dbReference>
<keyword evidence="4" id="KW-0158">Chromosome</keyword>
<feature type="domain" description="Ska2 N-terminal" evidence="15">
    <location>
        <begin position="120"/>
        <end position="193"/>
    </location>
</feature>
<evidence type="ECO:0000256" key="12">
    <source>
        <dbReference type="ARBA" id="ARBA00023328"/>
    </source>
</evidence>
<dbReference type="PANTHER" id="PTHR32017:SF3">
    <property type="entry name" value="SPINDLE AND KINETOCHORE-ASSOCIATED PROTEIN 2"/>
    <property type="match status" value="1"/>
</dbReference>
<feature type="coiled-coil region" evidence="14">
    <location>
        <begin position="130"/>
        <end position="157"/>
    </location>
</feature>
<dbReference type="GO" id="GO:0000940">
    <property type="term" value="C:outer kinetochore"/>
    <property type="evidence" value="ECO:0007669"/>
    <property type="project" value="InterPro"/>
</dbReference>
<dbReference type="Proteomes" id="UP000594638">
    <property type="component" value="Unassembled WGS sequence"/>
</dbReference>
<evidence type="ECO:0000256" key="3">
    <source>
        <dbReference type="ARBA" id="ARBA00010684"/>
    </source>
</evidence>
<proteinExistence type="inferred from homology"/>
<keyword evidence="7" id="KW-0493">Microtubule</keyword>
<keyword evidence="14" id="KW-0175">Coiled coil</keyword>
<evidence type="ECO:0000256" key="6">
    <source>
        <dbReference type="ARBA" id="ARBA00022618"/>
    </source>
</evidence>
<comment type="similarity">
    <text evidence="3">Belongs to the SKA2 family.</text>
</comment>
<dbReference type="AlphaFoldDB" id="A0A8S0T7Q9"/>
<evidence type="ECO:0000256" key="8">
    <source>
        <dbReference type="ARBA" id="ARBA00022776"/>
    </source>
</evidence>
<sequence length="231" mass="26308">MGHRNLENQQHQAVDGLLNLFSKANRDLSMVYNKLQKEFQQVYPDHANPMKLVTRLKKIEEEMSSLKNQCRELLTAKQDLIDKARTILEGNRSMVQRLQASTGIPITSESDDPAYVSFNQANPMKLVTRLKKIEEEMSSLKNQCRELLTAKQDLIDKARTILEGNRSMVQRLQASTGIPITSESDDPAYVSFNQVIDEWTAHVRSRTEDEMEVSPSDNINQLLFSAIVQGD</sequence>
<comment type="caution">
    <text evidence="16">The sequence shown here is derived from an EMBL/GenBank/DDBJ whole genome shotgun (WGS) entry which is preliminary data.</text>
</comment>
<protein>
    <recommendedName>
        <fullName evidence="13">Protein FAM33A</fullName>
    </recommendedName>
</protein>
<dbReference type="GO" id="GO:0008017">
    <property type="term" value="F:microtubule binding"/>
    <property type="evidence" value="ECO:0007669"/>
    <property type="project" value="InterPro"/>
</dbReference>
<evidence type="ECO:0000313" key="16">
    <source>
        <dbReference type="EMBL" id="CAA3000249.1"/>
    </source>
</evidence>
<accession>A0A8S0T7Q9</accession>
<evidence type="ECO:0000256" key="2">
    <source>
        <dbReference type="ARBA" id="ARBA00004629"/>
    </source>
</evidence>